<proteinExistence type="predicted"/>
<name>A0A183D6D9_9BILA</name>
<reference evidence="2" key="1">
    <citation type="submission" date="2016-06" db="UniProtKB">
        <authorList>
            <consortium name="WormBaseParasite"/>
        </authorList>
    </citation>
    <scope>IDENTIFICATION</scope>
</reference>
<organism evidence="2">
    <name type="scientific">Gongylonema pulchrum</name>
    <dbReference type="NCBI Taxonomy" id="637853"/>
    <lineage>
        <taxon>Eukaryota</taxon>
        <taxon>Metazoa</taxon>
        <taxon>Ecdysozoa</taxon>
        <taxon>Nematoda</taxon>
        <taxon>Chromadorea</taxon>
        <taxon>Rhabditida</taxon>
        <taxon>Spirurina</taxon>
        <taxon>Spiruromorpha</taxon>
        <taxon>Spiruroidea</taxon>
        <taxon>Gongylonematidae</taxon>
        <taxon>Gongylonema</taxon>
    </lineage>
</organism>
<evidence type="ECO:0000256" key="1">
    <source>
        <dbReference type="SAM" id="MobiDB-lite"/>
    </source>
</evidence>
<dbReference type="WBParaSite" id="GPUH_0000428701-mRNA-1">
    <property type="protein sequence ID" value="GPUH_0000428701-mRNA-1"/>
    <property type="gene ID" value="GPUH_0000428701"/>
</dbReference>
<protein>
    <submittedName>
        <fullName evidence="2">CNH domain-containing protein</fullName>
    </submittedName>
</protein>
<feature type="region of interest" description="Disordered" evidence="1">
    <location>
        <begin position="1"/>
        <end position="78"/>
    </location>
</feature>
<evidence type="ECO:0000313" key="2">
    <source>
        <dbReference type="WBParaSite" id="GPUH_0000428701-mRNA-1"/>
    </source>
</evidence>
<sequence length="139" mass="15651">LPMNVYEDEEVGMDTEPLSSLSPAPTQQEGQELSRKNFSLHQEVESDSSTNLDSDTDDHYDPAEFYHTPQPKRPPPTEKVLTFCTKEIAIRDRHNLVIACGSETEIWVPYRCPSGSECFLSTDSSYRICCAVADSVRYA</sequence>
<accession>A0A183D6D9</accession>
<feature type="compositionally biased region" description="Polar residues" evidence="1">
    <location>
        <begin position="17"/>
        <end position="40"/>
    </location>
</feature>
<feature type="compositionally biased region" description="Acidic residues" evidence="1">
    <location>
        <begin position="1"/>
        <end position="13"/>
    </location>
</feature>
<dbReference type="AlphaFoldDB" id="A0A183D6D9"/>